<organism evidence="1 2">
    <name type="scientific">Enterovibrio coralii</name>
    <dbReference type="NCBI Taxonomy" id="294935"/>
    <lineage>
        <taxon>Bacteria</taxon>
        <taxon>Pseudomonadati</taxon>
        <taxon>Pseudomonadota</taxon>
        <taxon>Gammaproteobacteria</taxon>
        <taxon>Vibrionales</taxon>
        <taxon>Vibrionaceae</taxon>
        <taxon>Enterovibrio</taxon>
    </lineage>
</organism>
<name>A0A135IDM3_9GAMM</name>
<dbReference type="AlphaFoldDB" id="A0A135IDM3"/>
<gene>
    <name evidence="1" type="ORF">ATN88_16990</name>
</gene>
<evidence type="ECO:0000313" key="2">
    <source>
        <dbReference type="Proteomes" id="UP000070529"/>
    </source>
</evidence>
<proteinExistence type="predicted"/>
<evidence type="ECO:0000313" key="1">
    <source>
        <dbReference type="EMBL" id="KXF83553.1"/>
    </source>
</evidence>
<protein>
    <submittedName>
        <fullName evidence="1">Uncharacterized protein</fullName>
    </submittedName>
</protein>
<keyword evidence="2" id="KW-1185">Reference proteome</keyword>
<comment type="caution">
    <text evidence="1">The sequence shown here is derived from an EMBL/GenBank/DDBJ whole genome shotgun (WGS) entry which is preliminary data.</text>
</comment>
<accession>A0A135IDM3</accession>
<dbReference type="Proteomes" id="UP000070529">
    <property type="component" value="Unassembled WGS sequence"/>
</dbReference>
<dbReference type="EMBL" id="LNTY01000004">
    <property type="protein sequence ID" value="KXF83553.1"/>
    <property type="molecule type" value="Genomic_DNA"/>
</dbReference>
<sequence length="61" mass="7207">MLAKKQISETDDCIFRGLKKSKKEKNSLHRIERHGLNDLMNMFLMKKNIFINGCVHTKYPL</sequence>
<reference evidence="1 2" key="1">
    <citation type="submission" date="2015-11" db="EMBL/GenBank/DDBJ databases">
        <title>Genomic Taxonomy of the Vibrionaceae.</title>
        <authorList>
            <person name="Gomez-Gil B."/>
            <person name="Enciso-Ibarra J."/>
        </authorList>
    </citation>
    <scope>NUCLEOTIDE SEQUENCE [LARGE SCALE GENOMIC DNA]</scope>
    <source>
        <strain evidence="1 2">CAIM 912</strain>
    </source>
</reference>